<evidence type="ECO:0000313" key="2">
    <source>
        <dbReference type="Proteomes" id="UP001145114"/>
    </source>
</evidence>
<reference evidence="1" key="1">
    <citation type="submission" date="2022-06" db="EMBL/GenBank/DDBJ databases">
        <title>Phylogenomic reconstructions and comparative analyses of Kickxellomycotina fungi.</title>
        <authorList>
            <person name="Reynolds N.K."/>
            <person name="Stajich J.E."/>
            <person name="Barry K."/>
            <person name="Grigoriev I.V."/>
            <person name="Crous P."/>
            <person name="Smith M.E."/>
        </authorList>
    </citation>
    <scope>NUCLEOTIDE SEQUENCE</scope>
    <source>
        <strain evidence="1">RSA 2271</strain>
    </source>
</reference>
<name>A0ACC1HGH1_9FUNG</name>
<gene>
    <name evidence="1" type="ORF">EV182_001900</name>
</gene>
<organism evidence="1 2">
    <name type="scientific">Spiromyces aspiralis</name>
    <dbReference type="NCBI Taxonomy" id="68401"/>
    <lineage>
        <taxon>Eukaryota</taxon>
        <taxon>Fungi</taxon>
        <taxon>Fungi incertae sedis</taxon>
        <taxon>Zoopagomycota</taxon>
        <taxon>Kickxellomycotina</taxon>
        <taxon>Kickxellomycetes</taxon>
        <taxon>Kickxellales</taxon>
        <taxon>Kickxellaceae</taxon>
        <taxon>Spiromyces</taxon>
    </lineage>
</organism>
<comment type="caution">
    <text evidence="1">The sequence shown here is derived from an EMBL/GenBank/DDBJ whole genome shotgun (WGS) entry which is preliminary data.</text>
</comment>
<proteinExistence type="predicted"/>
<protein>
    <submittedName>
        <fullName evidence="1">Uncharacterized protein</fullName>
    </submittedName>
</protein>
<sequence length="69" mass="7966">QAVHHHQAGGGAPCASDRIGSGISVRPDRELRLPRRWVDVDMISWRCSSTKGRIRMLEDKLREMRKKRD</sequence>
<accession>A0ACC1HGH1</accession>
<evidence type="ECO:0000313" key="1">
    <source>
        <dbReference type="EMBL" id="KAJ1675120.1"/>
    </source>
</evidence>
<feature type="non-terminal residue" evidence="1">
    <location>
        <position position="1"/>
    </location>
</feature>
<keyword evidence="2" id="KW-1185">Reference proteome</keyword>
<dbReference type="EMBL" id="JAMZIH010005478">
    <property type="protein sequence ID" value="KAJ1675120.1"/>
    <property type="molecule type" value="Genomic_DNA"/>
</dbReference>
<dbReference type="Proteomes" id="UP001145114">
    <property type="component" value="Unassembled WGS sequence"/>
</dbReference>